<dbReference type="STRING" id="1434104.MCMEM_0708"/>
<keyword evidence="3 4" id="KW-0974">Archaeal flagellum</keyword>
<dbReference type="NCBIfam" id="TIGR02537">
    <property type="entry name" value="arch_flag_Nterm"/>
    <property type="match status" value="1"/>
</dbReference>
<comment type="function">
    <text evidence="4">Flagellin is the subunit protein which polymerizes to form the filaments of archaeal flagella.</text>
</comment>
<keyword evidence="6" id="KW-0969">Cilium</keyword>
<gene>
    <name evidence="6" type="ORF">MCMEM_0708</name>
</gene>
<keyword evidence="5" id="KW-0472">Membrane</keyword>
<keyword evidence="7" id="KW-1185">Reference proteome</keyword>
<keyword evidence="5" id="KW-1133">Transmembrane helix</keyword>
<evidence type="ECO:0000313" key="7">
    <source>
        <dbReference type="Proteomes" id="UP000033048"/>
    </source>
</evidence>
<evidence type="ECO:0000256" key="4">
    <source>
        <dbReference type="RuleBase" id="RU361282"/>
    </source>
</evidence>
<dbReference type="PANTHER" id="PTHR35903:SF1">
    <property type="entry name" value="FLAGELLIN B1"/>
    <property type="match status" value="1"/>
</dbReference>
<dbReference type="GO" id="GO:0097588">
    <property type="term" value="P:archaeal or bacterial-type flagellum-dependent cell motility"/>
    <property type="evidence" value="ECO:0007669"/>
    <property type="project" value="InterPro"/>
</dbReference>
<dbReference type="AlphaFoldDB" id="A0A0E3SQ87"/>
<dbReference type="PANTHER" id="PTHR35903">
    <property type="entry name" value="FLAGELLIN B1"/>
    <property type="match status" value="1"/>
</dbReference>
<evidence type="ECO:0000256" key="2">
    <source>
        <dbReference type="ARBA" id="ARBA00010256"/>
    </source>
</evidence>
<keyword evidence="6" id="KW-0966">Cell projection</keyword>
<proteinExistence type="inferred from homology"/>
<evidence type="ECO:0000256" key="3">
    <source>
        <dbReference type="ARBA" id="ARBA00022440"/>
    </source>
</evidence>
<dbReference type="GO" id="GO:0005198">
    <property type="term" value="F:structural molecule activity"/>
    <property type="evidence" value="ECO:0007669"/>
    <property type="project" value="InterPro"/>
</dbReference>
<keyword evidence="5" id="KW-0812">Transmembrane</keyword>
<dbReference type="EMBL" id="CP009518">
    <property type="protein sequence ID" value="AKB84761.1"/>
    <property type="molecule type" value="Genomic_DNA"/>
</dbReference>
<dbReference type="GO" id="GO:0097589">
    <property type="term" value="C:archaeal-type flagellum"/>
    <property type="evidence" value="ECO:0007669"/>
    <property type="project" value="UniProtKB-SubCell"/>
</dbReference>
<dbReference type="Proteomes" id="UP000033048">
    <property type="component" value="Chromosome"/>
</dbReference>
<dbReference type="HOGENOM" id="CLU_051124_0_2_2"/>
<dbReference type="InterPro" id="IPR002774">
    <property type="entry name" value="Flagellin_arc-type"/>
</dbReference>
<sequence>MKANNKHLMKKDERAQVGIGTLIIFIAMVLVAAVAAAVLIQTSGVLQERASSTGQQAAQEVSSNMMVKSIEGVRSADSDADLSESVDLLKLKVALNIGSSDIDLNQVVITVTDGVATNDLVYAGNDKTYGVPMAGFNSSATSAENMVELLTNNTAAAGDNGQYFFVVEKVRDEDESFSQESPIMNQGDLVTIYISSVSSTSAADAATLDGQSVTTPNSTGLTVEPRSEISILMTPEAGSSTTATFTAPSFGVDTNIGLYP</sequence>
<protein>
    <recommendedName>
        <fullName evidence="4">Flagellin</fullName>
    </recommendedName>
</protein>
<evidence type="ECO:0000313" key="6">
    <source>
        <dbReference type="EMBL" id="AKB84761.1"/>
    </source>
</evidence>
<evidence type="ECO:0000256" key="5">
    <source>
        <dbReference type="SAM" id="Phobius"/>
    </source>
</evidence>
<dbReference type="RefSeq" id="WP_048204937.1">
    <property type="nucleotide sequence ID" value="NZ_CP009518.1"/>
</dbReference>
<evidence type="ECO:0000256" key="1">
    <source>
        <dbReference type="ARBA" id="ARBA00004618"/>
    </source>
</evidence>
<dbReference type="KEGG" id="mmet:MCMEM_0708"/>
<name>A0A0E3SQ87_METMT</name>
<dbReference type="Pfam" id="PF01917">
    <property type="entry name" value="Flagellin_arch-type"/>
    <property type="match status" value="1"/>
</dbReference>
<dbReference type="OrthoDB" id="102632at2157"/>
<dbReference type="InterPro" id="IPR013373">
    <property type="entry name" value="Flagellin/pilin_N_arc"/>
</dbReference>
<dbReference type="GeneID" id="24893223"/>
<feature type="transmembrane region" description="Helical" evidence="5">
    <location>
        <begin position="21"/>
        <end position="40"/>
    </location>
</feature>
<comment type="subcellular location">
    <subcellularLocation>
        <location evidence="1 4">Archaeal flagellum</location>
    </subcellularLocation>
</comment>
<comment type="similarity">
    <text evidence="2 4">Belongs to the archaeal flagellin family.</text>
</comment>
<reference evidence="6 7" key="1">
    <citation type="submission" date="2014-07" db="EMBL/GenBank/DDBJ databases">
        <title>Methanogenic archaea and the global carbon cycle.</title>
        <authorList>
            <person name="Henriksen J.R."/>
            <person name="Luke J."/>
            <person name="Reinhart S."/>
            <person name="Benedict M.N."/>
            <person name="Youngblut N.D."/>
            <person name="Metcalf M.E."/>
            <person name="Whitaker R.J."/>
            <person name="Metcalf W.W."/>
        </authorList>
    </citation>
    <scope>NUCLEOTIDE SEQUENCE [LARGE SCALE GENOMIC DNA]</scope>
    <source>
        <strain evidence="6 7">MM1</strain>
    </source>
</reference>
<keyword evidence="6" id="KW-0282">Flagellum</keyword>
<organism evidence="6 7">
    <name type="scientific">Methanococcoides methylutens MM1</name>
    <dbReference type="NCBI Taxonomy" id="1434104"/>
    <lineage>
        <taxon>Archaea</taxon>
        <taxon>Methanobacteriati</taxon>
        <taxon>Methanobacteriota</taxon>
        <taxon>Stenosarchaea group</taxon>
        <taxon>Methanomicrobia</taxon>
        <taxon>Methanosarcinales</taxon>
        <taxon>Methanosarcinaceae</taxon>
        <taxon>Methanococcoides</taxon>
    </lineage>
</organism>
<accession>A0A0E3SQ87</accession>